<dbReference type="EMBL" id="CP048113">
    <property type="protein sequence ID" value="QHS63577.1"/>
    <property type="molecule type" value="Genomic_DNA"/>
</dbReference>
<keyword evidence="2" id="KW-1185">Reference proteome</keyword>
<protein>
    <submittedName>
        <fullName evidence="1">DUF4291 domain-containing protein</fullName>
    </submittedName>
</protein>
<dbReference type="InterPro" id="IPR025633">
    <property type="entry name" value="DUF4291"/>
</dbReference>
<dbReference type="RefSeq" id="WP_162335293.1">
    <property type="nucleotide sequence ID" value="NZ_CP048113.1"/>
</dbReference>
<dbReference type="Pfam" id="PF14124">
    <property type="entry name" value="DUF4291"/>
    <property type="match status" value="1"/>
</dbReference>
<sequence>MTKEKTIRAVYDEETITVYQAYNKSIALSAVAKQTFVSPPFKMERMTWIKPSFLWTMYRSGWATKEDQEYILAIKIKREGFEWALRNACLSKYDHTIYPSSAAWSKQLKISPARVQWDPERDIDLHALPHRAIQVGITGIAVEKYVNEWITQIDDITARVQHIRELVKTGKREEALSLLPDEQPYLLPDLKLG</sequence>
<evidence type="ECO:0000313" key="2">
    <source>
        <dbReference type="Proteomes" id="UP000476411"/>
    </source>
</evidence>
<evidence type="ECO:0000313" key="1">
    <source>
        <dbReference type="EMBL" id="QHS63577.1"/>
    </source>
</evidence>
<proteinExistence type="predicted"/>
<organism evidence="1 2">
    <name type="scientific">Chitinophaga agri</name>
    <dbReference type="NCBI Taxonomy" id="2703787"/>
    <lineage>
        <taxon>Bacteria</taxon>
        <taxon>Pseudomonadati</taxon>
        <taxon>Bacteroidota</taxon>
        <taxon>Chitinophagia</taxon>
        <taxon>Chitinophagales</taxon>
        <taxon>Chitinophagaceae</taxon>
        <taxon>Chitinophaga</taxon>
    </lineage>
</organism>
<dbReference type="PANTHER" id="PTHR38567">
    <property type="entry name" value="DUF4291 DOMAIN-CONTAINING PROTEIN"/>
    <property type="match status" value="1"/>
</dbReference>
<dbReference type="KEGG" id="chih:GWR21_29550"/>
<name>A0A6B9ZNN0_9BACT</name>
<dbReference type="Proteomes" id="UP000476411">
    <property type="component" value="Chromosome"/>
</dbReference>
<dbReference type="AlphaFoldDB" id="A0A6B9ZNN0"/>
<accession>A0A6B9ZNN0</accession>
<reference evidence="1 2" key="1">
    <citation type="submission" date="2020-01" db="EMBL/GenBank/DDBJ databases">
        <title>Complete genome sequence of Chitinophaga sp. H33E-04 isolated from quinoa roots.</title>
        <authorList>
            <person name="Weon H.-Y."/>
            <person name="Lee S.A."/>
        </authorList>
    </citation>
    <scope>NUCLEOTIDE SEQUENCE [LARGE SCALE GENOMIC DNA]</scope>
    <source>
        <strain evidence="1 2">H33E-04</strain>
    </source>
</reference>
<gene>
    <name evidence="1" type="ORF">GWR21_29550</name>
</gene>
<dbReference type="PANTHER" id="PTHR38567:SF1">
    <property type="entry name" value="DUF4291 DOMAIN-CONTAINING PROTEIN"/>
    <property type="match status" value="1"/>
</dbReference>